<dbReference type="InterPro" id="IPR036693">
    <property type="entry name" value="TF_LuxR_autoind-bd_dom_sf"/>
</dbReference>
<dbReference type="PRINTS" id="PR00038">
    <property type="entry name" value="HTHLUXR"/>
</dbReference>
<evidence type="ECO:0000313" key="6">
    <source>
        <dbReference type="Proteomes" id="UP000059425"/>
    </source>
</evidence>
<organism evidence="5 6">
    <name type="scientific">Pseudomonas fluorescens</name>
    <dbReference type="NCBI Taxonomy" id="294"/>
    <lineage>
        <taxon>Bacteria</taxon>
        <taxon>Pseudomonadati</taxon>
        <taxon>Pseudomonadota</taxon>
        <taxon>Gammaproteobacteria</taxon>
        <taxon>Pseudomonadales</taxon>
        <taxon>Pseudomonadaceae</taxon>
        <taxon>Pseudomonas</taxon>
    </lineage>
</organism>
<proteinExistence type="predicted"/>
<dbReference type="AlphaFoldDB" id="A0A0N9W7V7"/>
<accession>A0A0N9W7V7</accession>
<evidence type="ECO:0000256" key="2">
    <source>
        <dbReference type="ARBA" id="ARBA00023125"/>
    </source>
</evidence>
<dbReference type="Pfam" id="PF03472">
    <property type="entry name" value="Autoind_bind"/>
    <property type="match status" value="1"/>
</dbReference>
<feature type="domain" description="HTH luxR-type" evidence="4">
    <location>
        <begin position="169"/>
        <end position="234"/>
    </location>
</feature>
<reference evidence="5 6" key="2">
    <citation type="journal article" date="2018" name="Nature">
        <title>Mutant phenotypes for thousands of bacterial genes of unknown function.</title>
        <authorList>
            <person name="Price M.N."/>
            <person name="Wetmore K.M."/>
            <person name="Waters R.J."/>
            <person name="Callaghan M."/>
            <person name="Ray J."/>
            <person name="Liu H."/>
            <person name="Kuehl J.V."/>
            <person name="Melnyk R.A."/>
            <person name="Lamson J.S."/>
            <person name="Suh Y."/>
            <person name="Carlson H.K."/>
            <person name="Esquivel Z."/>
            <person name="Sadeeshkumar H."/>
            <person name="Chakraborty R."/>
            <person name="Zane G.M."/>
            <person name="Rubin B.E."/>
            <person name="Wall J.D."/>
            <person name="Visel A."/>
            <person name="Bristow J."/>
            <person name="Blow M.J."/>
            <person name="Arkin A.P."/>
            <person name="Deutschbauer A.M."/>
        </authorList>
    </citation>
    <scope>NUCLEOTIDE SEQUENCE [LARGE SCALE GENOMIC DNA]</scope>
    <source>
        <strain evidence="5 6">FW300-N2C3</strain>
    </source>
</reference>
<dbReference type="PROSITE" id="PS50043">
    <property type="entry name" value="HTH_LUXR_2"/>
    <property type="match status" value="1"/>
</dbReference>
<name>A0A0N9W7V7_PSEFL</name>
<dbReference type="OrthoDB" id="9774661at2"/>
<dbReference type="SUPFAM" id="SSF46894">
    <property type="entry name" value="C-terminal effector domain of the bipartite response regulators"/>
    <property type="match status" value="1"/>
</dbReference>
<keyword evidence="2" id="KW-0238">DNA-binding</keyword>
<dbReference type="PANTHER" id="PTHR44688:SF16">
    <property type="entry name" value="DNA-BINDING TRANSCRIPTIONAL ACTIVATOR DEVR_DOSR"/>
    <property type="match status" value="1"/>
</dbReference>
<dbReference type="RefSeq" id="WP_060740051.1">
    <property type="nucleotide sequence ID" value="NZ_CP012831.1"/>
</dbReference>
<dbReference type="InterPro" id="IPR016032">
    <property type="entry name" value="Sig_transdc_resp-reg_C-effctor"/>
</dbReference>
<dbReference type="Gene3D" id="1.10.10.10">
    <property type="entry name" value="Winged helix-like DNA-binding domain superfamily/Winged helix DNA-binding domain"/>
    <property type="match status" value="1"/>
</dbReference>
<dbReference type="GO" id="GO:0003677">
    <property type="term" value="F:DNA binding"/>
    <property type="evidence" value="ECO:0007669"/>
    <property type="project" value="UniProtKB-KW"/>
</dbReference>
<gene>
    <name evidence="5" type="ORF">AO356_12455</name>
</gene>
<dbReference type="InterPro" id="IPR000792">
    <property type="entry name" value="Tscrpt_reg_LuxR_C"/>
</dbReference>
<protein>
    <recommendedName>
        <fullName evidence="4">HTH luxR-type domain-containing protein</fullName>
    </recommendedName>
</protein>
<keyword evidence="3" id="KW-0804">Transcription</keyword>
<reference evidence="6" key="1">
    <citation type="submission" date="2015-09" db="EMBL/GenBank/DDBJ databases">
        <title>Whole genome sequence of Pseudomonas fluorescens FW300-N2C3.</title>
        <authorList>
            <person name="Ray J."/>
            <person name="Melnyk R."/>
            <person name="Deutschbauer A."/>
        </authorList>
    </citation>
    <scope>NUCLEOTIDE SEQUENCE [LARGE SCALE GENOMIC DNA]</scope>
    <source>
        <strain evidence="6">FW300-N2C3</strain>
    </source>
</reference>
<dbReference type="InterPro" id="IPR036388">
    <property type="entry name" value="WH-like_DNA-bd_sf"/>
</dbReference>
<evidence type="ECO:0000313" key="5">
    <source>
        <dbReference type="EMBL" id="ALI07593.1"/>
    </source>
</evidence>
<dbReference type="Gene3D" id="3.30.450.80">
    <property type="entry name" value="Transcription factor LuxR-like, autoinducer-binding domain"/>
    <property type="match status" value="1"/>
</dbReference>
<evidence type="ECO:0000256" key="1">
    <source>
        <dbReference type="ARBA" id="ARBA00023015"/>
    </source>
</evidence>
<dbReference type="SMART" id="SM00421">
    <property type="entry name" value="HTH_LUXR"/>
    <property type="match status" value="1"/>
</dbReference>
<keyword evidence="1" id="KW-0805">Transcription regulation</keyword>
<dbReference type="GO" id="GO:0006355">
    <property type="term" value="P:regulation of DNA-templated transcription"/>
    <property type="evidence" value="ECO:0007669"/>
    <property type="project" value="InterPro"/>
</dbReference>
<dbReference type="CDD" id="cd06170">
    <property type="entry name" value="LuxR_C_like"/>
    <property type="match status" value="1"/>
</dbReference>
<dbReference type="InterPro" id="IPR005143">
    <property type="entry name" value="TF_LuxR_autoind-bd_dom"/>
</dbReference>
<dbReference type="SUPFAM" id="SSF75516">
    <property type="entry name" value="Pheromone-binding domain of LuxR-like quorum-sensing transcription factors"/>
    <property type="match status" value="1"/>
</dbReference>
<dbReference type="Pfam" id="PF00196">
    <property type="entry name" value="GerE"/>
    <property type="match status" value="1"/>
</dbReference>
<dbReference type="EMBL" id="CP012831">
    <property type="protein sequence ID" value="ALI07593.1"/>
    <property type="molecule type" value="Genomic_DNA"/>
</dbReference>
<dbReference type="PANTHER" id="PTHR44688">
    <property type="entry name" value="DNA-BINDING TRANSCRIPTIONAL ACTIVATOR DEVR_DOSR"/>
    <property type="match status" value="1"/>
</dbReference>
<evidence type="ECO:0000259" key="4">
    <source>
        <dbReference type="PROSITE" id="PS50043"/>
    </source>
</evidence>
<dbReference type="Proteomes" id="UP000059425">
    <property type="component" value="Chromosome"/>
</dbReference>
<sequence>MAVLAMDELIQLSETECFEDWLAGLKTLTRKLGYANFLLGLKPGPAAMNQQVLIHSDYPGAWRKRYDAQGYVAVDPIVQHCLNLNQPLLWNRENYRRPSESAFFEEAAMYGLQRGLALPLHGPRGEAGMLCLKHSEHGARATLAMIETLPLATMLRDYVIERVLKAQAEHHAPVHVTKREKEVLQWSAAGKTTWEIAMILSCTTSAIDFHFKNIRRKFQVSSRQMAVLKAIQQKSITP</sequence>
<evidence type="ECO:0000256" key="3">
    <source>
        <dbReference type="ARBA" id="ARBA00023163"/>
    </source>
</evidence>